<keyword evidence="2" id="KW-0645">Protease</keyword>
<dbReference type="PANTHER" id="PTHR48449:SF1">
    <property type="entry name" value="DUF1985 DOMAIN-CONTAINING PROTEIN"/>
    <property type="match status" value="1"/>
</dbReference>
<dbReference type="Gene3D" id="3.40.395.10">
    <property type="entry name" value="Adenoviral Proteinase, Chain A"/>
    <property type="match status" value="1"/>
</dbReference>
<dbReference type="EMBL" id="QGKX02001347">
    <property type="protein sequence ID" value="KAF3525376.1"/>
    <property type="molecule type" value="Genomic_DNA"/>
</dbReference>
<evidence type="ECO:0000256" key="2">
    <source>
        <dbReference type="ARBA" id="ARBA00022670"/>
    </source>
</evidence>
<keyword evidence="3" id="KW-0378">Hydrolase</keyword>
<dbReference type="InterPro" id="IPR003653">
    <property type="entry name" value="Peptidase_C48_C"/>
</dbReference>
<dbReference type="Proteomes" id="UP000712600">
    <property type="component" value="Unassembled WGS sequence"/>
</dbReference>
<dbReference type="GO" id="GO:0008234">
    <property type="term" value="F:cysteine-type peptidase activity"/>
    <property type="evidence" value="ECO:0007669"/>
    <property type="project" value="InterPro"/>
</dbReference>
<reference evidence="6" key="1">
    <citation type="submission" date="2019-12" db="EMBL/GenBank/DDBJ databases">
        <title>Genome sequencing and annotation of Brassica cretica.</title>
        <authorList>
            <person name="Studholme D.J."/>
            <person name="Sarris P."/>
        </authorList>
    </citation>
    <scope>NUCLEOTIDE SEQUENCE</scope>
    <source>
        <strain evidence="6">PFS-109/04</strain>
        <tissue evidence="6">Leaf</tissue>
    </source>
</reference>
<comment type="caution">
    <text evidence="6">The sequence shown here is derived from an EMBL/GenBank/DDBJ whole genome shotgun (WGS) entry which is preliminary data.</text>
</comment>
<feature type="domain" description="Ubiquitin-like protease family profile" evidence="5">
    <location>
        <begin position="713"/>
        <end position="925"/>
    </location>
</feature>
<accession>A0A8S9Q418</accession>
<dbReference type="PANTHER" id="PTHR48449">
    <property type="entry name" value="DUF1985 DOMAIN-CONTAINING PROTEIN"/>
    <property type="match status" value="1"/>
</dbReference>
<dbReference type="InterPro" id="IPR038765">
    <property type="entry name" value="Papain-like_cys_pep_sf"/>
</dbReference>
<evidence type="ECO:0000256" key="4">
    <source>
        <dbReference type="SAM" id="MobiDB-lite"/>
    </source>
</evidence>
<dbReference type="AlphaFoldDB" id="A0A8S9Q418"/>
<proteinExistence type="inferred from homology"/>
<dbReference type="Pfam" id="PF09331">
    <property type="entry name" value="DUF1985"/>
    <property type="match status" value="1"/>
</dbReference>
<dbReference type="SUPFAM" id="SSF54001">
    <property type="entry name" value="Cysteine proteinases"/>
    <property type="match status" value="1"/>
</dbReference>
<comment type="similarity">
    <text evidence="1">Belongs to the peptidase C48 family.</text>
</comment>
<dbReference type="GO" id="GO:0006508">
    <property type="term" value="P:proteolysis"/>
    <property type="evidence" value="ECO:0007669"/>
    <property type="project" value="UniProtKB-KW"/>
</dbReference>
<evidence type="ECO:0000256" key="3">
    <source>
        <dbReference type="ARBA" id="ARBA00022801"/>
    </source>
</evidence>
<dbReference type="Pfam" id="PF02902">
    <property type="entry name" value="Peptidase_C48"/>
    <property type="match status" value="1"/>
</dbReference>
<evidence type="ECO:0000313" key="7">
    <source>
        <dbReference type="Proteomes" id="UP000712600"/>
    </source>
</evidence>
<protein>
    <recommendedName>
        <fullName evidence="5">Ubiquitin-like protease family profile domain-containing protein</fullName>
    </recommendedName>
</protein>
<gene>
    <name evidence="6" type="ORF">F2Q69_00048209</name>
</gene>
<organism evidence="6 7">
    <name type="scientific">Brassica cretica</name>
    <name type="common">Mustard</name>
    <dbReference type="NCBI Taxonomy" id="69181"/>
    <lineage>
        <taxon>Eukaryota</taxon>
        <taxon>Viridiplantae</taxon>
        <taxon>Streptophyta</taxon>
        <taxon>Embryophyta</taxon>
        <taxon>Tracheophyta</taxon>
        <taxon>Spermatophyta</taxon>
        <taxon>Magnoliopsida</taxon>
        <taxon>eudicotyledons</taxon>
        <taxon>Gunneridae</taxon>
        <taxon>Pentapetalae</taxon>
        <taxon>rosids</taxon>
        <taxon>malvids</taxon>
        <taxon>Brassicales</taxon>
        <taxon>Brassicaceae</taxon>
        <taxon>Brassiceae</taxon>
        <taxon>Brassica</taxon>
    </lineage>
</organism>
<evidence type="ECO:0000313" key="6">
    <source>
        <dbReference type="EMBL" id="KAF3525376.1"/>
    </source>
</evidence>
<dbReference type="InterPro" id="IPR015410">
    <property type="entry name" value="DUF1985"/>
</dbReference>
<name>A0A8S9Q418_BRACR</name>
<evidence type="ECO:0000256" key="1">
    <source>
        <dbReference type="ARBA" id="ARBA00005234"/>
    </source>
</evidence>
<dbReference type="PROSITE" id="PS50600">
    <property type="entry name" value="ULP_PROTEASE"/>
    <property type="match status" value="1"/>
</dbReference>
<evidence type="ECO:0000259" key="5">
    <source>
        <dbReference type="PROSITE" id="PS50600"/>
    </source>
</evidence>
<feature type="region of interest" description="Disordered" evidence="4">
    <location>
        <begin position="643"/>
        <end position="664"/>
    </location>
</feature>
<sequence>MHAQQDFEICSSDDCCSLLLKDYLDDFQEWNQVVFSLLGSCPSSLLTSWKSSASLKMDLPELLPRMFTLGEEHAAIRGISYHSDDTKLFKALCDCLTAHKYEDLKASKLGVFIKFKELDFGWTSRLVHFILCFQLAIKKKFELWSLVALQPVRFSLIEFEHLIGLNCDYIKDLENPRCEVMKAMAAFWEKMGVDLDTGPRYIKGKKFSTATLASLARLVMYLEKFENYPWGRVAFKVLMDSLKANDLTQTGYTADGFIQVIQVWAYYAMPELGANYGSPGDFEGDKTKNPTVIVFRRSLRRSEISFAKLRRRSVTVWDHIFSDHIFSDNIFSDCLKMDLPELLPRMFTLGEEPTAIRSISYHSDFLTADEYEDLKASKLGVFIKFKELGFGWTSRLVHFILCFQLYIKKKFELWSLVVLQPVRFSLIEFEHLTGLNCEYIKDLENPRCEVTKEMGSFWEKMGVDLNTGPRKKFSTATPDSLARLVMDLEKFENYPWGRVAFKVLMDSLKAKDLTQTGYTVDGFIQVLQVWAYYAMPELGAIYGSPVPDRPSPLLLAYKGGQGRRRCFKSAINRHINVNNFVQKDEMFPEWDEDVEDPAADNIIKVMFNDPGWKWTMDCWQVTGTHKVMKMEVSAVKTEVSPVKSESVVTEESSRPRKKAREGSFVSAEAPAAGSDGFGMTKEQIERAFKDISDAMSDGFGTCLREIKLLGDRMGAVEKKVGVTKKGSSSDDLQLTKPVHEPGQMDAFINLLRQRYQDHPQHFRSERMCFLDHIFSRQWRASYPDFKSDKGDANGLGRRLPGGVWNYHAEEILSFCQSKKVWRVDVDDIYAPVNFKNQHWFAIWISIPKRHIVVWDNISKHISPEELDEVMEPFVTMVPYLLVECAVSDEQKVQYTLEPYTYERQTVGVPQCRVGDCGPFTLKDIE</sequence>